<keyword evidence="5" id="KW-0472">Membrane</keyword>
<dbReference type="Pfam" id="PF00112">
    <property type="entry name" value="Peptidase_C1"/>
    <property type="match status" value="2"/>
</dbReference>
<feature type="domain" description="Peptidase C1A papain C-terminal" evidence="6">
    <location>
        <begin position="9"/>
        <end position="172"/>
    </location>
</feature>
<evidence type="ECO:0000259" key="6">
    <source>
        <dbReference type="SMART" id="SM00645"/>
    </source>
</evidence>
<dbReference type="Proteomes" id="UP001459277">
    <property type="component" value="Unassembled WGS sequence"/>
</dbReference>
<dbReference type="SMART" id="SM00645">
    <property type="entry name" value="Pept_C1"/>
    <property type="match status" value="1"/>
</dbReference>
<feature type="transmembrane region" description="Helical" evidence="5">
    <location>
        <begin position="18"/>
        <end position="40"/>
    </location>
</feature>
<accession>A0AAW2DDC5</accession>
<dbReference type="PANTHER" id="PTHR12411">
    <property type="entry name" value="CYSTEINE PROTEASE FAMILY C1-RELATED"/>
    <property type="match status" value="1"/>
</dbReference>
<keyword evidence="8" id="KW-1185">Reference proteome</keyword>
<proteinExistence type="inferred from homology"/>
<dbReference type="GO" id="GO:0006508">
    <property type="term" value="P:proteolysis"/>
    <property type="evidence" value="ECO:0007669"/>
    <property type="project" value="UniProtKB-KW"/>
</dbReference>
<dbReference type="InterPro" id="IPR013128">
    <property type="entry name" value="Peptidase_C1A"/>
</dbReference>
<keyword evidence="5" id="KW-0812">Transmembrane</keyword>
<evidence type="ECO:0000313" key="8">
    <source>
        <dbReference type="Proteomes" id="UP001459277"/>
    </source>
</evidence>
<dbReference type="InterPro" id="IPR025660">
    <property type="entry name" value="Pept_his_AS"/>
</dbReference>
<keyword evidence="4" id="KW-0788">Thiol protease</keyword>
<dbReference type="GO" id="GO:0008234">
    <property type="term" value="F:cysteine-type peptidase activity"/>
    <property type="evidence" value="ECO:0007669"/>
    <property type="project" value="UniProtKB-KW"/>
</dbReference>
<evidence type="ECO:0000313" key="7">
    <source>
        <dbReference type="EMBL" id="KAL0006666.1"/>
    </source>
</evidence>
<evidence type="ECO:0000256" key="4">
    <source>
        <dbReference type="ARBA" id="ARBA00022807"/>
    </source>
</evidence>
<dbReference type="AlphaFoldDB" id="A0AAW2DDC5"/>
<dbReference type="InterPro" id="IPR038765">
    <property type="entry name" value="Papain-like_cys_pep_sf"/>
</dbReference>
<evidence type="ECO:0000256" key="2">
    <source>
        <dbReference type="ARBA" id="ARBA00022670"/>
    </source>
</evidence>
<keyword evidence="3" id="KW-0378">Hydrolase</keyword>
<name>A0AAW2DDC5_9ROSI</name>
<evidence type="ECO:0000256" key="3">
    <source>
        <dbReference type="ARBA" id="ARBA00022801"/>
    </source>
</evidence>
<evidence type="ECO:0000256" key="1">
    <source>
        <dbReference type="ARBA" id="ARBA00008455"/>
    </source>
</evidence>
<organism evidence="7 8">
    <name type="scientific">Lithocarpus litseifolius</name>
    <dbReference type="NCBI Taxonomy" id="425828"/>
    <lineage>
        <taxon>Eukaryota</taxon>
        <taxon>Viridiplantae</taxon>
        <taxon>Streptophyta</taxon>
        <taxon>Embryophyta</taxon>
        <taxon>Tracheophyta</taxon>
        <taxon>Spermatophyta</taxon>
        <taxon>Magnoliopsida</taxon>
        <taxon>eudicotyledons</taxon>
        <taxon>Gunneridae</taxon>
        <taxon>Pentapetalae</taxon>
        <taxon>rosids</taxon>
        <taxon>fabids</taxon>
        <taxon>Fagales</taxon>
        <taxon>Fagaceae</taxon>
        <taxon>Lithocarpus</taxon>
    </lineage>
</organism>
<comment type="caution">
    <text evidence="7">The sequence shown here is derived from an EMBL/GenBank/DDBJ whole genome shotgun (WGS) entry which is preliminary data.</text>
</comment>
<dbReference type="SUPFAM" id="SSF54001">
    <property type="entry name" value="Cysteine proteinases"/>
    <property type="match status" value="1"/>
</dbReference>
<dbReference type="Gene3D" id="3.90.70.10">
    <property type="entry name" value="Cysteine proteinases"/>
    <property type="match status" value="2"/>
</dbReference>
<comment type="similarity">
    <text evidence="1">Belongs to the peptidase C1 family.</text>
</comment>
<dbReference type="InterPro" id="IPR000668">
    <property type="entry name" value="Peptidase_C1A_C"/>
</dbReference>
<keyword evidence="5" id="KW-1133">Transmembrane helix</keyword>
<reference evidence="7 8" key="1">
    <citation type="submission" date="2024-01" db="EMBL/GenBank/DDBJ databases">
        <title>A telomere-to-telomere, gap-free genome of sweet tea (Lithocarpus litseifolius).</title>
        <authorList>
            <person name="Zhou J."/>
        </authorList>
    </citation>
    <scope>NUCLEOTIDE SEQUENCE [LARGE SCALE GENOMIC DNA]</scope>
    <source>
        <strain evidence="7">Zhou-2022a</strain>
        <tissue evidence="7">Leaf</tissue>
    </source>
</reference>
<sequence length="386" mass="43724">MQAFFLYFYSYGGNVLNIYFSIGCCWAITAAAAVEVLWTLKDPLKRKIRLSAQELLDCCVEDPKNAGLEIDKKGCYRYITQKAFDWIADNGICYEEGYPFKGCKGKKEDNPTRSRGIYKTPQANDKYIGGHAILIVGYDIEDGEEYYLIKNSYGKQWGINGFGKVSCSSQVKDKEGKWHPLIRNVCYPKVEICPPNVEMPLYQGAFQQVQERKGKSNQKQMQTIPNQSWQLIIKLAAHKNRKTKRCGYAFEAIKLDGDILFIGGANSGRKTQYLAVQEALVEAVLKAKDLGFWTIVIMSKYKRLAQICDHTSRPSWQEQALTSDLYQLQQLGLITHVLFVPKLVVLHVSELAIRVANYPVLDGEEIKCERDGNRTALNIFPSPASL</sequence>
<protein>
    <recommendedName>
        <fullName evidence="6">Peptidase C1A papain C-terminal domain-containing protein</fullName>
    </recommendedName>
</protein>
<evidence type="ECO:0000256" key="5">
    <source>
        <dbReference type="SAM" id="Phobius"/>
    </source>
</evidence>
<dbReference type="PROSITE" id="PS00639">
    <property type="entry name" value="THIOL_PROTEASE_HIS"/>
    <property type="match status" value="1"/>
</dbReference>
<dbReference type="EMBL" id="JAZDWU010000003">
    <property type="protein sequence ID" value="KAL0006666.1"/>
    <property type="molecule type" value="Genomic_DNA"/>
</dbReference>
<gene>
    <name evidence="7" type="ORF">SO802_008168</name>
</gene>
<keyword evidence="2" id="KW-0645">Protease</keyword>